<gene>
    <name evidence="1" type="ORF">Tci_540407</name>
</gene>
<name>A0A699IPV4_TANCI</name>
<accession>A0A699IPV4</accession>
<comment type="caution">
    <text evidence="1">The sequence shown here is derived from an EMBL/GenBank/DDBJ whole genome shotgun (WGS) entry which is preliminary data.</text>
</comment>
<organism evidence="1">
    <name type="scientific">Tanacetum cinerariifolium</name>
    <name type="common">Dalmatian daisy</name>
    <name type="synonym">Chrysanthemum cinerariifolium</name>
    <dbReference type="NCBI Taxonomy" id="118510"/>
    <lineage>
        <taxon>Eukaryota</taxon>
        <taxon>Viridiplantae</taxon>
        <taxon>Streptophyta</taxon>
        <taxon>Embryophyta</taxon>
        <taxon>Tracheophyta</taxon>
        <taxon>Spermatophyta</taxon>
        <taxon>Magnoliopsida</taxon>
        <taxon>eudicotyledons</taxon>
        <taxon>Gunneridae</taxon>
        <taxon>Pentapetalae</taxon>
        <taxon>asterids</taxon>
        <taxon>campanulids</taxon>
        <taxon>Asterales</taxon>
        <taxon>Asteraceae</taxon>
        <taxon>Asteroideae</taxon>
        <taxon>Anthemideae</taxon>
        <taxon>Anthemidinae</taxon>
        <taxon>Tanacetum</taxon>
    </lineage>
</organism>
<dbReference type="AlphaFoldDB" id="A0A699IPV4"/>
<evidence type="ECO:0008006" key="2">
    <source>
        <dbReference type="Google" id="ProtNLM"/>
    </source>
</evidence>
<sequence length="286" mass="32538">MSIVDGALTRALIIKQYHIDQSPPHDLVFDSLMHSYRENNRILKEILRTLKANSPTIPREPERSDDYTEVTYDNEQCLSDHYTAPVIPPVYISSIPFLATMEPAYTLSMGDEVISTTPARENDKFIKSSVDDLEPISRESDLILDSTNLECSMPIDPPLSCTDVLRDTIVDIDLLLGEHLDTLSMRDKEIDFDPIRDIEELECLLADDHVPTPMVFDEPLGYYDSISRSYDEFEDIISLDPPEPTLVIDESPLLVTPPPTSNQLSLRKVERFDPFFFLTQSGERRG</sequence>
<evidence type="ECO:0000313" key="1">
    <source>
        <dbReference type="EMBL" id="GEZ68434.1"/>
    </source>
</evidence>
<dbReference type="EMBL" id="BKCJ010309752">
    <property type="protein sequence ID" value="GEZ68434.1"/>
    <property type="molecule type" value="Genomic_DNA"/>
</dbReference>
<reference evidence="1" key="1">
    <citation type="journal article" date="2019" name="Sci. Rep.">
        <title>Draft genome of Tanacetum cinerariifolium, the natural source of mosquito coil.</title>
        <authorList>
            <person name="Yamashiro T."/>
            <person name="Shiraishi A."/>
            <person name="Satake H."/>
            <person name="Nakayama K."/>
        </authorList>
    </citation>
    <scope>NUCLEOTIDE SEQUENCE</scope>
</reference>
<proteinExistence type="predicted"/>
<protein>
    <recommendedName>
        <fullName evidence="2">Reverse transcriptase domain-containing protein</fullName>
    </recommendedName>
</protein>